<organism evidence="5 6">
    <name type="scientific">Ophiocordyceps camponoti-rufipedis</name>
    <dbReference type="NCBI Taxonomy" id="2004952"/>
    <lineage>
        <taxon>Eukaryota</taxon>
        <taxon>Fungi</taxon>
        <taxon>Dikarya</taxon>
        <taxon>Ascomycota</taxon>
        <taxon>Pezizomycotina</taxon>
        <taxon>Sordariomycetes</taxon>
        <taxon>Hypocreomycetidae</taxon>
        <taxon>Hypocreales</taxon>
        <taxon>Ophiocordycipitaceae</taxon>
        <taxon>Ophiocordyceps</taxon>
    </lineage>
</organism>
<feature type="repeat" description="ANK" evidence="3">
    <location>
        <begin position="740"/>
        <end position="772"/>
    </location>
</feature>
<dbReference type="EMBL" id="NJES01000244">
    <property type="protein sequence ID" value="PHH74930.1"/>
    <property type="molecule type" value="Genomic_DNA"/>
</dbReference>
<feature type="transmembrane region" description="Helical" evidence="4">
    <location>
        <begin position="49"/>
        <end position="76"/>
    </location>
</feature>
<dbReference type="PROSITE" id="PS50088">
    <property type="entry name" value="ANK_REPEAT"/>
    <property type="match status" value="11"/>
</dbReference>
<dbReference type="PANTHER" id="PTHR24198">
    <property type="entry name" value="ANKYRIN REPEAT AND PROTEIN KINASE DOMAIN-CONTAINING PROTEIN"/>
    <property type="match status" value="1"/>
</dbReference>
<name>A0A2C5Z568_9HYPO</name>
<keyword evidence="1" id="KW-0677">Repeat</keyword>
<dbReference type="Proteomes" id="UP000226431">
    <property type="component" value="Unassembled WGS sequence"/>
</dbReference>
<feature type="repeat" description="ANK" evidence="3">
    <location>
        <begin position="915"/>
        <end position="947"/>
    </location>
</feature>
<keyword evidence="4" id="KW-0812">Transmembrane</keyword>
<evidence type="ECO:0000256" key="3">
    <source>
        <dbReference type="PROSITE-ProRule" id="PRU00023"/>
    </source>
</evidence>
<sequence length="1477" mass="162091">MSSLTLLPLGVVVILGVLSLRLDKPSWWNFVSVTAIASLAWIIRPEESLGGLAICLLLSTVALGMSPVVSLSRYILRQQSASVDRFPENRELINVLHDPAHAIVEGKSHILGLRSMYTNTRLDAGKKSSFDPDRSQLWGVTSRAAKEPVADSNVSSRHQSLSASVAGLIFLGTPHAGSRYSTLAKLYCLFGIWQGASPQLLAYLSPGSPEIRKLEDSFTHGYRDLSFDYRESKPNLILGMRFEMIVTPQAATRVGHQWGVLDTDHFALNKYASRNDASYTAVAGKISEMLDNWETAKKIKSREIGWAECFQVVEQRLHRESLSVNAHREALHDVLALLEPSSGLDYLVVDALDECRPRVGGEDGSDEKGLQKWFEEIKALPNLQIVITSRTLRQTELLYADDPNIRFKLDERVQNLDADIDRYIQDRMQKPDSGFPQDFSEVVSKLKVKSSVISELGGMDAIGKAIKKGQNFELNRSNRPLGLGLDQRGKDRFRSFLERDLMPLVEILRDDTVRLVHATVAQFILGENIEVEERSSIRVERSESHEFLAVTCVACLRWVLSCEDEVEKPDVLDNEDLHEYAILEWTSHFQESEERIMTTTSSKEAIQHFFGHQAVFDSWVAERAMLDLPFGRQFRRCGRSTQPLALHIASFFGLLRFARLLLKDIDIDACDGAGSTALNVAAGQDRLDMVKMLVQGKARADIADTDSVSPLHKAAKLFDPEVLAYLLDSCQLDVDIRNKDQEAALHLACGRGLAKNASILLQHQASVNATNQLMMTPLHCAVVVGHLDIVRMLVEQGADVNAVDTDGQTALYVASFNGDAAIADLLLANEADANTSTLRRKDTPLHLIRQGVPIGDRDRWGCSALGIAARNEGLGGINALLEAGAVPEFCDIPYGQTTFRPFLKKMTSLNLTDYRGGTPLHIAAESDDTDLVAELISFGVPTTCRDLAGFTPLDRAKSLGHLSVMELIEKAGARLGCPSRNALHWAAEEGRGWESMVGDGSLINVQDEMGRSPLHLAVLSRCFDLVQELLASGAHTELADVLGRTALHCAAAGGDEAITTALLSAKADVDAVDRMRQSPAHLAVTWGTSPVLQILMAAGANLGQDDQGETPLHKAAFRGCAQMCNIILATSNQRFISARDHAGRTALHAAAECEYEDRGTLDAILNASSKACLTNYIGHMAIHIAAHKGHIDVVRMLLDALPGQVKARLSEWETSETLTDLIVIDEVLVNVGALAKDAVSGNMTKEQARWRPDERRQLEKEVVAGLRAFNSGTTVLMEAVDGRQLEMVRFALRNLPETIEARDKFVGWKALHSATLQGATDMMSCLVEAGADVNSAVDTDGDTCLHIAVSLDRADIVDFLLRSHVTSVSNKFGFLPLHLAAGNGNAAMVRSLARVVPVNATDDMLSTALHRACWIGHAEVVRVLVDEGAHVYALDMYQLTPLDYADGLGYETKAYMRERAVDRRRGRRRGTVDGRCH</sequence>
<accession>A0A2C5Z568</accession>
<comment type="caution">
    <text evidence="5">The sequence shown here is derived from an EMBL/GenBank/DDBJ whole genome shotgun (WGS) entry which is preliminary data.</text>
</comment>
<proteinExistence type="predicted"/>
<feature type="repeat" description="ANK" evidence="3">
    <location>
        <begin position="1306"/>
        <end position="1338"/>
    </location>
</feature>
<feature type="repeat" description="ANK" evidence="3">
    <location>
        <begin position="673"/>
        <end position="705"/>
    </location>
</feature>
<dbReference type="SMART" id="SM00248">
    <property type="entry name" value="ANK"/>
    <property type="match status" value="20"/>
</dbReference>
<dbReference type="STRING" id="2004952.A0A2C5Z568"/>
<evidence type="ECO:0000313" key="6">
    <source>
        <dbReference type="Proteomes" id="UP000226431"/>
    </source>
</evidence>
<dbReference type="Gene3D" id="1.25.40.20">
    <property type="entry name" value="Ankyrin repeat-containing domain"/>
    <property type="match status" value="7"/>
</dbReference>
<feature type="repeat" description="ANK" evidence="3">
    <location>
        <begin position="1009"/>
        <end position="1041"/>
    </location>
</feature>
<feature type="repeat" description="ANK" evidence="3">
    <location>
        <begin position="1177"/>
        <end position="1199"/>
    </location>
</feature>
<dbReference type="Pfam" id="PF12796">
    <property type="entry name" value="Ank_2"/>
    <property type="match status" value="6"/>
</dbReference>
<reference evidence="5 6" key="1">
    <citation type="submission" date="2017-06" db="EMBL/GenBank/DDBJ databases">
        <title>Ant-infecting Ophiocordyceps genomes reveal a high diversity of potential behavioral manipulation genes and a possible major role for enterotoxins.</title>
        <authorList>
            <person name="De Bekker C."/>
            <person name="Evans H.C."/>
            <person name="Brachmann A."/>
            <person name="Hughes D.P."/>
        </authorList>
    </citation>
    <scope>NUCLEOTIDE SEQUENCE [LARGE SCALE GENOMIC DNA]</scope>
    <source>
        <strain evidence="5 6">Map16</strain>
    </source>
</reference>
<keyword evidence="2 3" id="KW-0040">ANK repeat</keyword>
<dbReference type="InterPro" id="IPR002110">
    <property type="entry name" value="Ankyrin_rpt"/>
</dbReference>
<dbReference type="Pfam" id="PF00023">
    <property type="entry name" value="Ank"/>
    <property type="match status" value="3"/>
</dbReference>
<feature type="transmembrane region" description="Helical" evidence="4">
    <location>
        <begin position="6"/>
        <end position="22"/>
    </location>
</feature>
<feature type="repeat" description="ANK" evidence="3">
    <location>
        <begin position="806"/>
        <end position="838"/>
    </location>
</feature>
<dbReference type="PROSITE" id="PS50297">
    <property type="entry name" value="ANK_REP_REGION"/>
    <property type="match status" value="8"/>
</dbReference>
<feature type="repeat" description="ANK" evidence="3">
    <location>
        <begin position="1404"/>
        <end position="1436"/>
    </location>
</feature>
<evidence type="ECO:0000256" key="4">
    <source>
        <dbReference type="SAM" id="Phobius"/>
    </source>
</evidence>
<gene>
    <name evidence="5" type="ORF">CDD80_2741</name>
</gene>
<evidence type="ECO:0000256" key="2">
    <source>
        <dbReference type="ARBA" id="ARBA00023043"/>
    </source>
</evidence>
<evidence type="ECO:0000313" key="5">
    <source>
        <dbReference type="EMBL" id="PHH74930.1"/>
    </source>
</evidence>
<evidence type="ECO:0000256" key="1">
    <source>
        <dbReference type="ARBA" id="ARBA00022737"/>
    </source>
</evidence>
<protein>
    <submittedName>
        <fullName evidence="5">Uncharacterized protein</fullName>
    </submittedName>
</protein>
<keyword evidence="6" id="KW-1185">Reference proteome</keyword>
<keyword evidence="4" id="KW-0472">Membrane</keyword>
<feature type="repeat" description="ANK" evidence="3">
    <location>
        <begin position="1075"/>
        <end position="1107"/>
    </location>
</feature>
<dbReference type="PANTHER" id="PTHR24198:SF165">
    <property type="entry name" value="ANKYRIN REPEAT-CONTAINING PROTEIN-RELATED"/>
    <property type="match status" value="1"/>
</dbReference>
<feature type="transmembrane region" description="Helical" evidence="4">
    <location>
        <begin position="27"/>
        <end position="43"/>
    </location>
</feature>
<feature type="repeat" description="ANK" evidence="3">
    <location>
        <begin position="773"/>
        <end position="805"/>
    </location>
</feature>
<feature type="repeat" description="ANK" evidence="3">
    <location>
        <begin position="1042"/>
        <end position="1074"/>
    </location>
</feature>
<dbReference type="SUPFAM" id="SSF48403">
    <property type="entry name" value="Ankyrin repeat"/>
    <property type="match status" value="3"/>
</dbReference>
<keyword evidence="4" id="KW-1133">Transmembrane helix</keyword>
<dbReference type="OrthoDB" id="20872at2759"/>
<dbReference type="InterPro" id="IPR036770">
    <property type="entry name" value="Ankyrin_rpt-contain_sf"/>
</dbReference>